<keyword evidence="2" id="KW-0472">Membrane</keyword>
<dbReference type="OrthoDB" id="5343835at2759"/>
<reference evidence="4" key="2">
    <citation type="submission" date="2013-04" db="EMBL/GenBank/DDBJ databases">
        <title>Genomic mechanisms accounting for the adaptation to parasitism in nematode-trapping fungi.</title>
        <authorList>
            <person name="Ahren D.G."/>
        </authorList>
    </citation>
    <scope>NUCLEOTIDE SEQUENCE [LARGE SCALE GENOMIC DNA]</scope>
    <source>
        <strain evidence="4">CBS 200.50</strain>
    </source>
</reference>
<dbReference type="HOGENOM" id="CLU_597188_0_0_1"/>
<keyword evidence="2" id="KW-0812">Transmembrane</keyword>
<feature type="region of interest" description="Disordered" evidence="1">
    <location>
        <begin position="377"/>
        <end position="458"/>
    </location>
</feature>
<dbReference type="EMBL" id="AQGS01000579">
    <property type="protein sequence ID" value="EPS38086.1"/>
    <property type="molecule type" value="Genomic_DNA"/>
</dbReference>
<sequence length="458" mass="51729">MAPFAIPSLQGIDPISYLASIIFLAANQSHIFRAPSLVSPLHKDTEYGSSIAYDGTNILPRQFAGFKGSVFEDWFWKIALLVMFSWVVMSMICGSIVLGKKAKRTERKETIKMLRLRAKYRLKEMGLEVSDSPMSSIVPKKQKWHKRLKEKLKRPLRGLRDWGRGNDESLPVPPTPIPWDNYRSLPFIRPDFEAEELDTRVPMSQAQRANASPLVKCSTVQPRFPWYIDKNAWRQNYPNLPIDYLAQRGFPKKDTWDWEAAGEEPHMKQLARRLHIFQALAEGKDYCLDLLEADTDLDIPQPVRIPVEQPEVNGTHPWDDYDTDLHAIARTHDSWYFDKNKVPLKLKPLRTNLSPSQYKLKGPAGLPLPDATRNFEPIREEDEGISPRTTGSGGGEIISPGMRGNSPEGLQGSTVSTALNAPGIEIEPPTPVGDPQSTSLDEETQSSKENKPPSRGRK</sequence>
<organism evidence="3 4">
    <name type="scientific">Dactylellina haptotyla (strain CBS 200.50)</name>
    <name type="common">Nematode-trapping fungus</name>
    <name type="synonym">Monacrosporium haptotylum</name>
    <dbReference type="NCBI Taxonomy" id="1284197"/>
    <lineage>
        <taxon>Eukaryota</taxon>
        <taxon>Fungi</taxon>
        <taxon>Dikarya</taxon>
        <taxon>Ascomycota</taxon>
        <taxon>Pezizomycotina</taxon>
        <taxon>Orbiliomycetes</taxon>
        <taxon>Orbiliales</taxon>
        <taxon>Orbiliaceae</taxon>
        <taxon>Dactylellina</taxon>
    </lineage>
</organism>
<comment type="caution">
    <text evidence="3">The sequence shown here is derived from an EMBL/GenBank/DDBJ whole genome shotgun (WGS) entry which is preliminary data.</text>
</comment>
<dbReference type="AlphaFoldDB" id="S8AAE8"/>
<evidence type="ECO:0000313" key="4">
    <source>
        <dbReference type="Proteomes" id="UP000015100"/>
    </source>
</evidence>
<protein>
    <submittedName>
        <fullName evidence="3">Uncharacterized protein</fullName>
    </submittedName>
</protein>
<keyword evidence="2" id="KW-1133">Transmembrane helix</keyword>
<evidence type="ECO:0000256" key="1">
    <source>
        <dbReference type="SAM" id="MobiDB-lite"/>
    </source>
</evidence>
<dbReference type="Proteomes" id="UP000015100">
    <property type="component" value="Unassembled WGS sequence"/>
</dbReference>
<gene>
    <name evidence="3" type="ORF">H072_8174</name>
</gene>
<name>S8AAE8_DACHA</name>
<evidence type="ECO:0000256" key="2">
    <source>
        <dbReference type="SAM" id="Phobius"/>
    </source>
</evidence>
<evidence type="ECO:0000313" key="3">
    <source>
        <dbReference type="EMBL" id="EPS38086.1"/>
    </source>
</evidence>
<proteinExistence type="predicted"/>
<reference evidence="3 4" key="1">
    <citation type="journal article" date="2013" name="PLoS Genet.">
        <title>Genomic mechanisms accounting for the adaptation to parasitism in nematode-trapping fungi.</title>
        <authorList>
            <person name="Meerupati T."/>
            <person name="Andersson K.M."/>
            <person name="Friman E."/>
            <person name="Kumar D."/>
            <person name="Tunlid A."/>
            <person name="Ahren D."/>
        </authorList>
    </citation>
    <scope>NUCLEOTIDE SEQUENCE [LARGE SCALE GENOMIC DNA]</scope>
    <source>
        <strain evidence="3 4">CBS 200.50</strain>
    </source>
</reference>
<feature type="transmembrane region" description="Helical" evidence="2">
    <location>
        <begin position="74"/>
        <end position="98"/>
    </location>
</feature>
<accession>S8AAE8</accession>
<keyword evidence="4" id="KW-1185">Reference proteome</keyword>